<evidence type="ECO:0000313" key="2">
    <source>
        <dbReference type="EMBL" id="ODN98268.1"/>
    </source>
</evidence>
<sequence length="118" mass="13535">MFGVRLMTERDPATIGDYRRLLILVDGCAAERSTPQSGDINHDVDFRYASRIWSEVPTDQDFAAMSPDYLTNPPVHVRHRSSRRRYSSPSPSPRRSYSPRRPAPPPSTRMKSFASNRR</sequence>
<dbReference type="EMBL" id="AWGH01000009">
    <property type="protein sequence ID" value="ODN98268.1"/>
    <property type="molecule type" value="Genomic_DNA"/>
</dbReference>
<keyword evidence="3" id="KW-1185">Reference proteome</keyword>
<evidence type="ECO:0000256" key="1">
    <source>
        <dbReference type="SAM" id="MobiDB-lite"/>
    </source>
</evidence>
<proteinExistence type="predicted"/>
<feature type="compositionally biased region" description="Basic residues" evidence="1">
    <location>
        <begin position="76"/>
        <end position="86"/>
    </location>
</feature>
<dbReference type="Proteomes" id="UP000094819">
    <property type="component" value="Unassembled WGS sequence"/>
</dbReference>
<dbReference type="RefSeq" id="XP_019032130.1">
    <property type="nucleotide sequence ID" value="XM_019175640.1"/>
</dbReference>
<protein>
    <submittedName>
        <fullName evidence="2">Uncharacterized protein</fullName>
    </submittedName>
</protein>
<accession>A0A1E3JBL2</accession>
<dbReference type="GeneID" id="30192724"/>
<name>A0A1E3JBL2_9TREE</name>
<feature type="region of interest" description="Disordered" evidence="1">
    <location>
        <begin position="63"/>
        <end position="118"/>
    </location>
</feature>
<feature type="compositionally biased region" description="Polar residues" evidence="1">
    <location>
        <begin position="109"/>
        <end position="118"/>
    </location>
</feature>
<feature type="compositionally biased region" description="Low complexity" evidence="1">
    <location>
        <begin position="87"/>
        <end position="100"/>
    </location>
</feature>
<evidence type="ECO:0000313" key="3">
    <source>
        <dbReference type="Proteomes" id="UP000094819"/>
    </source>
</evidence>
<comment type="caution">
    <text evidence="2">The sequence shown here is derived from an EMBL/GenBank/DDBJ whole genome shotgun (WGS) entry which is preliminary data.</text>
</comment>
<reference evidence="2 3" key="1">
    <citation type="submission" date="2016-06" db="EMBL/GenBank/DDBJ databases">
        <title>Evolution of pathogenesis and genome organization in the Tremellales.</title>
        <authorList>
            <person name="Cuomo C."/>
            <person name="Litvintseva A."/>
            <person name="Heitman J."/>
            <person name="Chen Y."/>
            <person name="Sun S."/>
            <person name="Springer D."/>
            <person name="Dromer F."/>
            <person name="Young S."/>
            <person name="Zeng Q."/>
            <person name="Chapman S."/>
            <person name="Gujja S."/>
            <person name="Saif S."/>
            <person name="Birren B."/>
        </authorList>
    </citation>
    <scope>NUCLEOTIDE SEQUENCE [LARGE SCALE GENOMIC DNA]</scope>
    <source>
        <strain evidence="2 3">CBS 7118</strain>
    </source>
</reference>
<dbReference type="AlphaFoldDB" id="A0A1E3JBL2"/>
<gene>
    <name evidence="2" type="ORF">L198_03511</name>
</gene>
<organism evidence="2 3">
    <name type="scientific">Cryptococcus wingfieldii CBS 7118</name>
    <dbReference type="NCBI Taxonomy" id="1295528"/>
    <lineage>
        <taxon>Eukaryota</taxon>
        <taxon>Fungi</taxon>
        <taxon>Dikarya</taxon>
        <taxon>Basidiomycota</taxon>
        <taxon>Agaricomycotina</taxon>
        <taxon>Tremellomycetes</taxon>
        <taxon>Tremellales</taxon>
        <taxon>Cryptococcaceae</taxon>
        <taxon>Cryptococcus</taxon>
    </lineage>
</organism>